<evidence type="ECO:0000256" key="1">
    <source>
        <dbReference type="SAM" id="Phobius"/>
    </source>
</evidence>
<feature type="transmembrane region" description="Helical" evidence="1">
    <location>
        <begin position="110"/>
        <end position="132"/>
    </location>
</feature>
<accession>A0A381N8Y7</accession>
<evidence type="ECO:0000313" key="2">
    <source>
        <dbReference type="EMBL" id="SUZ50957.1"/>
    </source>
</evidence>
<keyword evidence="1" id="KW-0812">Transmembrane</keyword>
<feature type="transmembrane region" description="Helical" evidence="1">
    <location>
        <begin position="163"/>
        <end position="182"/>
    </location>
</feature>
<feature type="transmembrane region" description="Helical" evidence="1">
    <location>
        <begin position="420"/>
        <end position="440"/>
    </location>
</feature>
<organism evidence="2">
    <name type="scientific">marine metagenome</name>
    <dbReference type="NCBI Taxonomy" id="408172"/>
    <lineage>
        <taxon>unclassified sequences</taxon>
        <taxon>metagenomes</taxon>
        <taxon>ecological metagenomes</taxon>
    </lineage>
</organism>
<proteinExistence type="predicted"/>
<feature type="transmembrane region" description="Helical" evidence="1">
    <location>
        <begin position="375"/>
        <end position="400"/>
    </location>
</feature>
<feature type="transmembrane region" description="Helical" evidence="1">
    <location>
        <begin position="303"/>
        <end position="324"/>
    </location>
</feature>
<dbReference type="EMBL" id="UINC01000199">
    <property type="protein sequence ID" value="SUZ50957.1"/>
    <property type="molecule type" value="Genomic_DNA"/>
</dbReference>
<reference evidence="2" key="1">
    <citation type="submission" date="2018-05" db="EMBL/GenBank/DDBJ databases">
        <authorList>
            <person name="Lanie J.A."/>
            <person name="Ng W.-L."/>
            <person name="Kazmierczak K.M."/>
            <person name="Andrzejewski T.M."/>
            <person name="Davidsen T.M."/>
            <person name="Wayne K.J."/>
            <person name="Tettelin H."/>
            <person name="Glass J.I."/>
            <person name="Rusch D."/>
            <person name="Podicherti R."/>
            <person name="Tsui H.-C.T."/>
            <person name="Winkler M.E."/>
        </authorList>
    </citation>
    <scope>NUCLEOTIDE SEQUENCE</scope>
</reference>
<feature type="transmembrane region" description="Helical" evidence="1">
    <location>
        <begin position="39"/>
        <end position="62"/>
    </location>
</feature>
<dbReference type="AlphaFoldDB" id="A0A381N8Y7"/>
<evidence type="ECO:0008006" key="3">
    <source>
        <dbReference type="Google" id="ProtNLM"/>
    </source>
</evidence>
<sequence>MAATEPKGHGQHAGMWVFPDVTVMSREVAEKTKSSPQPFTMALVATGILFILGIIGFIVRAADDGFDEIGPWGYYMAVFSMVFMVTGGAPLVAVAFRFTKSHWRRPLSRVSELFAIVGILNLLMFIPLMFLLPAIENPEGVVEGELFVRRTIWFEGPIGAPHAWDLVGVAGLVVTSLFILWLSAMPDMAECRHTATGFRRWFYSKLSGNWYGTKRQWNAQKAGLALVGAFYFMTLIFMQFVISSDYAQSLIPGWKDSIFPVIYTITSLHMGFGAILVTLFILRKWGGYDGYIGKSTFWSGSKVLLGITLLWVYHLFAFFITFWYGRLEVEQNIIKYLVTDTYGIIFLLNLAFSFALPFAVIIWNPVRRSDWGPALAGALLMIGGVMFNIRIFVGSANAAPGSDLYRAFMEHVPAPVYPDIWDVLMVIGGLGAAVFVYLLATRLLPVLAIWEIKEGALYQKWGKFVRGEYLVLGKPE</sequence>
<feature type="transmembrane region" description="Helical" evidence="1">
    <location>
        <begin position="222"/>
        <end position="242"/>
    </location>
</feature>
<feature type="transmembrane region" description="Helical" evidence="1">
    <location>
        <begin position="74"/>
        <end position="98"/>
    </location>
</feature>
<keyword evidence="1" id="KW-0472">Membrane</keyword>
<feature type="transmembrane region" description="Helical" evidence="1">
    <location>
        <begin position="344"/>
        <end position="363"/>
    </location>
</feature>
<dbReference type="PANTHER" id="PTHR43044">
    <property type="match status" value="1"/>
</dbReference>
<feature type="transmembrane region" description="Helical" evidence="1">
    <location>
        <begin position="262"/>
        <end position="282"/>
    </location>
</feature>
<keyword evidence="1" id="KW-1133">Transmembrane helix</keyword>
<name>A0A381N8Y7_9ZZZZ</name>
<gene>
    <name evidence="2" type="ORF">METZ01_LOCUS3811</name>
</gene>
<dbReference type="PANTHER" id="PTHR43044:SF1">
    <property type="entry name" value="QUINOL:CYTOCHROME C OXIDOREDUCTASE QUINONE-BINDING SUBUNIT 2"/>
    <property type="match status" value="1"/>
</dbReference>
<protein>
    <recommendedName>
        <fullName evidence="3">Molybdopterin oxidoreductase</fullName>
    </recommendedName>
</protein>